<dbReference type="AlphaFoldDB" id="A0A4D9DQW0"/>
<sequence length="199" mass="21616">MVFGPPRLCARNVNWSVALIGAQLSLSRSRKCVKNPLLLSRGGIFQAPVRMLRSALGLVPCFISAGWDLAPCCSWATSGFPPDDRRAQDVDFKPVHTCLEPEPRTSGCARESDPPNAPAFLGVGCMMLPPMVSDLLLRCGVTQLNRMPHPFPKGEPAGAWLVRETGRGLRLNPSQLAEVRPPRWEAGAGVEARAQPMHT</sequence>
<dbReference type="Proteomes" id="UP000297703">
    <property type="component" value="Unassembled WGS sequence"/>
</dbReference>
<evidence type="ECO:0000313" key="1">
    <source>
        <dbReference type="EMBL" id="TFJ99498.1"/>
    </source>
</evidence>
<reference evidence="1 2" key="2">
    <citation type="submission" date="2019-04" db="EMBL/GenBank/DDBJ databases">
        <title>The genome sequence of big-headed turtle.</title>
        <authorList>
            <person name="Gong S."/>
        </authorList>
    </citation>
    <scope>NUCLEOTIDE SEQUENCE [LARGE SCALE GENOMIC DNA]</scope>
    <source>
        <strain evidence="1">DO16091913</strain>
        <tissue evidence="1">Muscle</tissue>
    </source>
</reference>
<keyword evidence="1" id="KW-0675">Receptor</keyword>
<organism evidence="1 2">
    <name type="scientific">Platysternon megacephalum</name>
    <name type="common">big-headed turtle</name>
    <dbReference type="NCBI Taxonomy" id="55544"/>
    <lineage>
        <taxon>Eukaryota</taxon>
        <taxon>Metazoa</taxon>
        <taxon>Chordata</taxon>
        <taxon>Craniata</taxon>
        <taxon>Vertebrata</taxon>
        <taxon>Euteleostomi</taxon>
        <taxon>Archelosauria</taxon>
        <taxon>Testudinata</taxon>
        <taxon>Testudines</taxon>
        <taxon>Cryptodira</taxon>
        <taxon>Durocryptodira</taxon>
        <taxon>Testudinoidea</taxon>
        <taxon>Platysternidae</taxon>
        <taxon>Platysternon</taxon>
    </lineage>
</organism>
<evidence type="ECO:0000313" key="2">
    <source>
        <dbReference type="Proteomes" id="UP000297703"/>
    </source>
</evidence>
<name>A0A4D9DQW0_9SAUR</name>
<gene>
    <name evidence="1" type="ORF">DR999_PMT18477</name>
</gene>
<dbReference type="EMBL" id="QXTE01000325">
    <property type="protein sequence ID" value="TFJ99498.1"/>
    <property type="molecule type" value="Genomic_DNA"/>
</dbReference>
<accession>A0A4D9DQW0</accession>
<comment type="caution">
    <text evidence="1">The sequence shown here is derived from an EMBL/GenBank/DDBJ whole genome shotgun (WGS) entry which is preliminary data.</text>
</comment>
<protein>
    <submittedName>
        <fullName evidence="1">Prostacyclin receptor</fullName>
    </submittedName>
</protein>
<reference evidence="1 2" key="1">
    <citation type="submission" date="2019-04" db="EMBL/GenBank/DDBJ databases">
        <title>Draft genome of the big-headed turtle Platysternon megacephalum.</title>
        <authorList>
            <person name="Gong S."/>
        </authorList>
    </citation>
    <scope>NUCLEOTIDE SEQUENCE [LARGE SCALE GENOMIC DNA]</scope>
    <source>
        <strain evidence="1">DO16091913</strain>
        <tissue evidence="1">Muscle</tissue>
    </source>
</reference>
<keyword evidence="2" id="KW-1185">Reference proteome</keyword>
<proteinExistence type="predicted"/>